<dbReference type="AlphaFoldDB" id="A0A1B9FUD7"/>
<feature type="compositionally biased region" description="Basic and acidic residues" evidence="1">
    <location>
        <begin position="146"/>
        <end position="156"/>
    </location>
</feature>
<keyword evidence="4" id="KW-1185">Reference proteome</keyword>
<dbReference type="KEGG" id="kbi:30212428"/>
<reference evidence="3" key="2">
    <citation type="submission" date="2013-07" db="EMBL/GenBank/DDBJ databases">
        <authorList>
            <consortium name="The Broad Institute Genome Sequencing Platform"/>
            <person name="Cuomo C."/>
            <person name="Litvintseva A."/>
            <person name="Chen Y."/>
            <person name="Heitman J."/>
            <person name="Sun S."/>
            <person name="Springer D."/>
            <person name="Dromer F."/>
            <person name="Young S.K."/>
            <person name="Zeng Q."/>
            <person name="Gargeya S."/>
            <person name="Fitzgerald M."/>
            <person name="Abouelleil A."/>
            <person name="Alvarado L."/>
            <person name="Berlin A.M."/>
            <person name="Chapman S.B."/>
            <person name="Dewar J."/>
            <person name="Goldberg J."/>
            <person name="Griggs A."/>
            <person name="Gujja S."/>
            <person name="Hansen M."/>
            <person name="Howarth C."/>
            <person name="Imamovic A."/>
            <person name="Larimer J."/>
            <person name="McCowan C."/>
            <person name="Murphy C."/>
            <person name="Pearson M."/>
            <person name="Priest M."/>
            <person name="Roberts A."/>
            <person name="Saif S."/>
            <person name="Shea T."/>
            <person name="Sykes S."/>
            <person name="Wortman J."/>
            <person name="Nusbaum C."/>
            <person name="Birren B."/>
        </authorList>
    </citation>
    <scope>NUCLEOTIDE SEQUENCE</scope>
    <source>
        <strain evidence="3">CBS 10118</strain>
    </source>
</reference>
<dbReference type="EMBL" id="KI894025">
    <property type="protein sequence ID" value="OCF22382.1"/>
    <property type="molecule type" value="Genomic_DNA"/>
</dbReference>
<dbReference type="GeneID" id="30212428"/>
<dbReference type="OrthoDB" id="10398255at2759"/>
<evidence type="ECO:0000313" key="3">
    <source>
        <dbReference type="EMBL" id="WVW86837.1"/>
    </source>
</evidence>
<reference evidence="2" key="3">
    <citation type="submission" date="2014-01" db="EMBL/GenBank/DDBJ databases">
        <title>Evolution of pathogenesis and genome organization in the Tremellales.</title>
        <authorList>
            <person name="Cuomo C."/>
            <person name="Litvintseva A."/>
            <person name="Heitman J."/>
            <person name="Chen Y."/>
            <person name="Sun S."/>
            <person name="Springer D."/>
            <person name="Dromer F."/>
            <person name="Young S."/>
            <person name="Zeng Q."/>
            <person name="Chapman S."/>
            <person name="Gujja S."/>
            <person name="Saif S."/>
            <person name="Birren B."/>
        </authorList>
    </citation>
    <scope>NUCLEOTIDE SEQUENCE</scope>
    <source>
        <strain evidence="2">CBS 10118</strain>
    </source>
</reference>
<evidence type="ECO:0000313" key="4">
    <source>
        <dbReference type="Proteomes" id="UP000092730"/>
    </source>
</evidence>
<evidence type="ECO:0000313" key="2">
    <source>
        <dbReference type="EMBL" id="OCF22382.1"/>
    </source>
</evidence>
<reference evidence="2" key="1">
    <citation type="submission" date="2013-07" db="EMBL/GenBank/DDBJ databases">
        <title>The Genome Sequence of Cryptococcus bestiolae CBS10118.</title>
        <authorList>
            <consortium name="The Broad Institute Genome Sequencing Platform"/>
            <person name="Cuomo C."/>
            <person name="Litvintseva A."/>
            <person name="Chen Y."/>
            <person name="Heitman J."/>
            <person name="Sun S."/>
            <person name="Springer D."/>
            <person name="Dromer F."/>
            <person name="Young S.K."/>
            <person name="Zeng Q."/>
            <person name="Gargeya S."/>
            <person name="Fitzgerald M."/>
            <person name="Abouelleil A."/>
            <person name="Alvarado L."/>
            <person name="Berlin A.M."/>
            <person name="Chapman S.B."/>
            <person name="Dewar J."/>
            <person name="Goldberg J."/>
            <person name="Griggs A."/>
            <person name="Gujja S."/>
            <person name="Hansen M."/>
            <person name="Howarth C."/>
            <person name="Imamovic A."/>
            <person name="Larimer J."/>
            <person name="McCowan C."/>
            <person name="Murphy C."/>
            <person name="Pearson M."/>
            <person name="Priest M."/>
            <person name="Roberts A."/>
            <person name="Saif S."/>
            <person name="Shea T."/>
            <person name="Sykes S."/>
            <person name="Wortman J."/>
            <person name="Nusbaum C."/>
            <person name="Birren B."/>
        </authorList>
    </citation>
    <scope>NUCLEOTIDE SEQUENCE [LARGE SCALE GENOMIC DNA]</scope>
    <source>
        <strain evidence="2">CBS 10118</strain>
    </source>
</reference>
<accession>A0A1B9FUD7</accession>
<feature type="compositionally biased region" description="Basic residues" evidence="1">
    <location>
        <begin position="173"/>
        <end position="182"/>
    </location>
</feature>
<gene>
    <name evidence="2" type="ORF">I302_08029</name>
    <name evidence="3" type="ORF">I302_108892</name>
</gene>
<evidence type="ECO:0000256" key="1">
    <source>
        <dbReference type="SAM" id="MobiDB-lite"/>
    </source>
</evidence>
<dbReference type="EMBL" id="CP144548">
    <property type="protein sequence ID" value="WVW86837.1"/>
    <property type="molecule type" value="Genomic_DNA"/>
</dbReference>
<name>A0A1B9FUD7_9TREE</name>
<feature type="region of interest" description="Disordered" evidence="1">
    <location>
        <begin position="146"/>
        <end position="182"/>
    </location>
</feature>
<reference evidence="3" key="4">
    <citation type="submission" date="2024-02" db="EMBL/GenBank/DDBJ databases">
        <title>Comparative genomics of Cryptococcus and Kwoniella reveals pathogenesis evolution and contrasting modes of karyotype evolution via chromosome fusion or intercentromeric recombination.</title>
        <authorList>
            <person name="Coelho M.A."/>
            <person name="David-Palma M."/>
            <person name="Shea T."/>
            <person name="Bowers K."/>
            <person name="McGinley-Smith S."/>
            <person name="Mohammad A.W."/>
            <person name="Gnirke A."/>
            <person name="Yurkov A.M."/>
            <person name="Nowrousian M."/>
            <person name="Sun S."/>
            <person name="Cuomo C.A."/>
            <person name="Heitman J."/>
        </authorList>
    </citation>
    <scope>NUCLEOTIDE SEQUENCE</scope>
    <source>
        <strain evidence="3">CBS 10118</strain>
    </source>
</reference>
<organism evidence="2">
    <name type="scientific">Kwoniella bestiolae CBS 10118</name>
    <dbReference type="NCBI Taxonomy" id="1296100"/>
    <lineage>
        <taxon>Eukaryota</taxon>
        <taxon>Fungi</taxon>
        <taxon>Dikarya</taxon>
        <taxon>Basidiomycota</taxon>
        <taxon>Agaricomycotina</taxon>
        <taxon>Tremellomycetes</taxon>
        <taxon>Tremellales</taxon>
        <taxon>Cryptococcaceae</taxon>
        <taxon>Kwoniella</taxon>
    </lineage>
</organism>
<dbReference type="Proteomes" id="UP000092730">
    <property type="component" value="Chromosome 8"/>
</dbReference>
<dbReference type="RefSeq" id="XP_019043452.1">
    <property type="nucleotide sequence ID" value="XM_019194616.1"/>
</dbReference>
<proteinExistence type="predicted"/>
<sequence>MSENASILSCLPPNLDQNDPDACDRFAESANDQQLVALMVLMLRQTDEICKHATKACDDMSNKLQRMNTNAVYSIVVAEGGPLPPPVEVNGKTCPDDMSEQSLDQWLIFHGRTAEDIQRMDHFDKAKLLFVLLGGTMNDSLRRYQNERDRKRKAEIIDLTDDDQNQEQESPRKSRRSCTTKP</sequence>
<protein>
    <submittedName>
        <fullName evidence="2">Uncharacterized protein</fullName>
    </submittedName>
</protein>
<dbReference type="VEuPathDB" id="FungiDB:I302_08029"/>